<proteinExistence type="predicted"/>
<organism evidence="1 2">
    <name type="scientific">Candidatus Muproteobacteria bacterium RBG_16_64_10</name>
    <dbReference type="NCBI Taxonomy" id="1817757"/>
    <lineage>
        <taxon>Bacteria</taxon>
        <taxon>Pseudomonadati</taxon>
        <taxon>Pseudomonadota</taxon>
        <taxon>Candidatus Muproteobacteria</taxon>
    </lineage>
</organism>
<gene>
    <name evidence="1" type="ORF">A2V91_04580</name>
</gene>
<sequence length="333" mass="36461">PQLIEINTNAGGAALNAALARAQRACCRDAQGCASAADAGRAGAAEVEDFMTAPTDPAQAEEDFVAMFREEWRRQRGDAPLKTVAIVDDRPAAQYLYPEFRLFEALFRRHGIGVVIADAADLMVCHGNLWHADTRIDLVYNRLTDFSLAEPEHTALREAYLNSTAVVTPHPRAHALYADKRNLTLLTDADFLRGLGLPAETIATLLAGIPRTVTVAPAQAEEFWRTRKQWFFKPAAGYGSKAAYRGDKLTKRVFAEILKGDYVAQVQADPGERCVQLADAALTFKFDIRNYVYAGRVQLLAGRLYQGQTTNFRTAGGGFAPVFYAPPLPRAAA</sequence>
<dbReference type="EMBL" id="MFSR01000078">
    <property type="protein sequence ID" value="OGI38276.1"/>
    <property type="molecule type" value="Genomic_DNA"/>
</dbReference>
<feature type="non-terminal residue" evidence="1">
    <location>
        <position position="1"/>
    </location>
</feature>
<accession>A0A1F6SZX7</accession>
<reference evidence="1 2" key="1">
    <citation type="journal article" date="2016" name="Nat. Commun.">
        <title>Thousands of microbial genomes shed light on interconnected biogeochemical processes in an aquifer system.</title>
        <authorList>
            <person name="Anantharaman K."/>
            <person name="Brown C.T."/>
            <person name="Hug L.A."/>
            <person name="Sharon I."/>
            <person name="Castelle C.J."/>
            <person name="Probst A.J."/>
            <person name="Thomas B.C."/>
            <person name="Singh A."/>
            <person name="Wilkins M.J."/>
            <person name="Karaoz U."/>
            <person name="Brodie E.L."/>
            <person name="Williams K.H."/>
            <person name="Hubbard S.S."/>
            <person name="Banfield J.F."/>
        </authorList>
    </citation>
    <scope>NUCLEOTIDE SEQUENCE [LARGE SCALE GENOMIC DNA]</scope>
</reference>
<name>A0A1F6SZX7_9PROT</name>
<dbReference type="Proteomes" id="UP000179334">
    <property type="component" value="Unassembled WGS sequence"/>
</dbReference>
<protein>
    <recommendedName>
        <fullName evidence="3">Circularly permuted type 2 ATP-grasp protein</fullName>
    </recommendedName>
</protein>
<evidence type="ECO:0000313" key="2">
    <source>
        <dbReference type="Proteomes" id="UP000179334"/>
    </source>
</evidence>
<evidence type="ECO:0000313" key="1">
    <source>
        <dbReference type="EMBL" id="OGI38276.1"/>
    </source>
</evidence>
<evidence type="ECO:0008006" key="3">
    <source>
        <dbReference type="Google" id="ProtNLM"/>
    </source>
</evidence>
<dbReference type="AlphaFoldDB" id="A0A1F6SZX7"/>
<comment type="caution">
    <text evidence="1">The sequence shown here is derived from an EMBL/GenBank/DDBJ whole genome shotgun (WGS) entry which is preliminary data.</text>
</comment>